<dbReference type="Gene3D" id="2.30.30.140">
    <property type="match status" value="1"/>
</dbReference>
<feature type="region of interest" description="Disordered" evidence="5">
    <location>
        <begin position="509"/>
        <end position="528"/>
    </location>
</feature>
<comment type="caution">
    <text evidence="7">The sequence shown here is derived from an EMBL/GenBank/DDBJ whole genome shotgun (WGS) entry which is preliminary data.</text>
</comment>
<dbReference type="SUPFAM" id="SSF63748">
    <property type="entry name" value="Tudor/PWWP/MBT"/>
    <property type="match status" value="1"/>
</dbReference>
<dbReference type="SMART" id="SM00293">
    <property type="entry name" value="PWWP"/>
    <property type="match status" value="1"/>
</dbReference>
<dbReference type="EMBL" id="JABFTP020000124">
    <property type="protein sequence ID" value="KAL3278779.1"/>
    <property type="molecule type" value="Genomic_DNA"/>
</dbReference>
<feature type="region of interest" description="Disordered" evidence="5">
    <location>
        <begin position="130"/>
        <end position="203"/>
    </location>
</feature>
<dbReference type="Pfam" id="PF11467">
    <property type="entry name" value="LEDGF"/>
    <property type="match status" value="1"/>
</dbReference>
<dbReference type="Gene3D" id="1.20.930.10">
    <property type="entry name" value="Conserved domain common to transcription factors TFIIS, elongin A, CRSP70"/>
    <property type="match status" value="1"/>
</dbReference>
<dbReference type="InterPro" id="IPR036218">
    <property type="entry name" value="HIVI-bd_sf"/>
</dbReference>
<feature type="compositionally biased region" description="Acidic residues" evidence="5">
    <location>
        <begin position="93"/>
        <end position="104"/>
    </location>
</feature>
<reference evidence="7 8" key="1">
    <citation type="journal article" date="2021" name="BMC Biol.">
        <title>Horizontally acquired antibacterial genes associated with adaptive radiation of ladybird beetles.</title>
        <authorList>
            <person name="Li H.S."/>
            <person name="Tang X.F."/>
            <person name="Huang Y.H."/>
            <person name="Xu Z.Y."/>
            <person name="Chen M.L."/>
            <person name="Du X.Y."/>
            <person name="Qiu B.Y."/>
            <person name="Chen P.T."/>
            <person name="Zhang W."/>
            <person name="Slipinski A."/>
            <person name="Escalona H.E."/>
            <person name="Waterhouse R.M."/>
            <person name="Zwick A."/>
            <person name="Pang H."/>
        </authorList>
    </citation>
    <scope>NUCLEOTIDE SEQUENCE [LARGE SCALE GENOMIC DNA]</scope>
    <source>
        <strain evidence="7">SYSU2018</strain>
    </source>
</reference>
<protein>
    <recommendedName>
        <fullName evidence="6">PWWP domain-containing protein</fullName>
    </recommendedName>
</protein>
<keyword evidence="8" id="KW-1185">Reference proteome</keyword>
<proteinExistence type="inferred from homology"/>
<dbReference type="InterPro" id="IPR000313">
    <property type="entry name" value="PWWP_dom"/>
</dbReference>
<keyword evidence="4" id="KW-0539">Nucleus</keyword>
<organism evidence="7 8">
    <name type="scientific">Cryptolaemus montrouzieri</name>
    <dbReference type="NCBI Taxonomy" id="559131"/>
    <lineage>
        <taxon>Eukaryota</taxon>
        <taxon>Metazoa</taxon>
        <taxon>Ecdysozoa</taxon>
        <taxon>Arthropoda</taxon>
        <taxon>Hexapoda</taxon>
        <taxon>Insecta</taxon>
        <taxon>Pterygota</taxon>
        <taxon>Neoptera</taxon>
        <taxon>Endopterygota</taxon>
        <taxon>Coleoptera</taxon>
        <taxon>Polyphaga</taxon>
        <taxon>Cucujiformia</taxon>
        <taxon>Coccinelloidea</taxon>
        <taxon>Coccinellidae</taxon>
        <taxon>Scymninae</taxon>
        <taxon>Scymnini</taxon>
        <taxon>Cryptolaemus</taxon>
    </lineage>
</organism>
<comment type="subcellular location">
    <subcellularLocation>
        <location evidence="1">Nucleus</location>
    </subcellularLocation>
</comment>
<evidence type="ECO:0000259" key="6">
    <source>
        <dbReference type="PROSITE" id="PS50812"/>
    </source>
</evidence>
<dbReference type="SUPFAM" id="SSF140576">
    <property type="entry name" value="HIV integrase-binding domain"/>
    <property type="match status" value="1"/>
</dbReference>
<sequence length="528" mass="61299">MKKEEHHFKEGDKVFAKIKGYPPWPAIVLEETGKKYKVKFYGTGEIGHIKFEDLFYYTRNKQKLLKPIKRKEFNDSVKEIEEAIRKAGTDGSPDNENEKEDNVDSNDSLTTDLDSSVKIGKRKRSLSVSAKAKKRKASISGEESSNASPVNEDSFKLKEENIIKNKQERKENIKDEDKPKEIERNVNDKAVTTPEKKSPLKPSVTVNKVDKPVESIQPKDFVLEKDLEAFIAYGEFVEKHEDIYSKMPVEERYDSELQILPFFSGKKAIGIKLHQTWPLKAFKNELERALYDKEIAQSALNLKTSFKQEQMQKNPNIYCENLEINEESLDKLYEDKLMTFKTDLMTNLKTEASLVEHDASIKTCLNLDKAEPKKAIVLLEEMLDLQVSEIMLLKHARVVDVVRRLRKYVGNIESWNLTEEEKNIFKKDAEEVRNTALKVYVKFMQIISKPSEGEGFWDAFNDMSSKFRQETKDLSEAEFYLLTSKPYSRKNFMNNYILKEIPVDIPVQKNKEIDDEKTDKNEVDKNDK</sequence>
<evidence type="ECO:0000313" key="7">
    <source>
        <dbReference type="EMBL" id="KAL3278779.1"/>
    </source>
</evidence>
<name>A0ABD2NJQ8_9CUCU</name>
<evidence type="ECO:0000256" key="2">
    <source>
        <dbReference type="ARBA" id="ARBA00005309"/>
    </source>
</evidence>
<feature type="compositionally biased region" description="Basic and acidic residues" evidence="5">
    <location>
        <begin position="153"/>
        <end position="187"/>
    </location>
</feature>
<dbReference type="PANTHER" id="PTHR12550">
    <property type="entry name" value="HEPATOMA-DERIVED GROWTH FACTOR-RELATED"/>
    <property type="match status" value="1"/>
</dbReference>
<dbReference type="CDD" id="cd05834">
    <property type="entry name" value="PWWP_HRP"/>
    <property type="match status" value="1"/>
</dbReference>
<evidence type="ECO:0000256" key="4">
    <source>
        <dbReference type="ARBA" id="ARBA00023242"/>
    </source>
</evidence>
<evidence type="ECO:0000313" key="8">
    <source>
        <dbReference type="Proteomes" id="UP001516400"/>
    </source>
</evidence>
<dbReference type="PANTHER" id="PTHR12550:SF70">
    <property type="entry name" value="JIL-1 ANCHORING AND STABILIZING PROTEIN, ISOFORM A"/>
    <property type="match status" value="1"/>
</dbReference>
<feature type="domain" description="PWWP" evidence="6">
    <location>
        <begin position="10"/>
        <end position="60"/>
    </location>
</feature>
<gene>
    <name evidence="7" type="ORF">HHI36_016304</name>
</gene>
<dbReference type="GO" id="GO:0005634">
    <property type="term" value="C:nucleus"/>
    <property type="evidence" value="ECO:0007669"/>
    <property type="project" value="UniProtKB-SubCell"/>
</dbReference>
<dbReference type="AlphaFoldDB" id="A0ABD2NJQ8"/>
<feature type="compositionally biased region" description="Low complexity" evidence="5">
    <location>
        <begin position="105"/>
        <end position="116"/>
    </location>
</feature>
<evidence type="ECO:0000256" key="3">
    <source>
        <dbReference type="ARBA" id="ARBA00023054"/>
    </source>
</evidence>
<dbReference type="Pfam" id="PF00855">
    <property type="entry name" value="PWWP"/>
    <property type="match status" value="1"/>
</dbReference>
<dbReference type="PROSITE" id="PS50812">
    <property type="entry name" value="PWWP"/>
    <property type="match status" value="1"/>
</dbReference>
<feature type="compositionally biased region" description="Polar residues" evidence="5">
    <location>
        <begin position="141"/>
        <end position="151"/>
    </location>
</feature>
<comment type="similarity">
    <text evidence="2">Belongs to the HDGF family.</text>
</comment>
<accession>A0ABD2NJQ8</accession>
<dbReference type="InterPro" id="IPR021567">
    <property type="entry name" value="LEDGF_IBD"/>
</dbReference>
<evidence type="ECO:0000256" key="5">
    <source>
        <dbReference type="SAM" id="MobiDB-lite"/>
    </source>
</evidence>
<keyword evidence="3" id="KW-0175">Coiled coil</keyword>
<feature type="region of interest" description="Disordered" evidence="5">
    <location>
        <begin position="85"/>
        <end position="116"/>
    </location>
</feature>
<evidence type="ECO:0000256" key="1">
    <source>
        <dbReference type="ARBA" id="ARBA00004123"/>
    </source>
</evidence>
<dbReference type="Proteomes" id="UP001516400">
    <property type="component" value="Unassembled WGS sequence"/>
</dbReference>
<dbReference type="InterPro" id="IPR035441">
    <property type="entry name" value="TFIIS/LEDGF_dom_sf"/>
</dbReference>